<dbReference type="RefSeq" id="WP_147099490.1">
    <property type="nucleotide sequence ID" value="NZ_VOOS01000002.1"/>
</dbReference>
<accession>A0A5C6RVD8</accession>
<sequence length="215" mass="24207">MRYIKLYILILSVSLTSFSFSQSLTDGDDDYVLPKDSIRFKDRMDVNTKVAFGAGVSNNGSFLYTTLRPTVTYNLTPKFSIYSGVGYTNYQMENFNMLSDFGYQPFTGNISQMSAFVGGKYQINDRLAVYGEVFYNFAQISAGNYTANALSDFDRVGYAASFEYKIGDNMFIEGQIRINDFNSGSNMYNPIQNHGFGSGSFMRESSLINTMPFSR</sequence>
<gene>
    <name evidence="2" type="ORF">FRY74_05715</name>
</gene>
<keyword evidence="3" id="KW-1185">Reference proteome</keyword>
<dbReference type="AlphaFoldDB" id="A0A5C6RVD8"/>
<protein>
    <submittedName>
        <fullName evidence="2">Porin family protein</fullName>
    </submittedName>
</protein>
<evidence type="ECO:0000313" key="2">
    <source>
        <dbReference type="EMBL" id="TXB66067.1"/>
    </source>
</evidence>
<comment type="caution">
    <text evidence="2">The sequence shown here is derived from an EMBL/GenBank/DDBJ whole genome shotgun (WGS) entry which is preliminary data.</text>
</comment>
<feature type="signal peptide" evidence="1">
    <location>
        <begin position="1"/>
        <end position="21"/>
    </location>
</feature>
<dbReference type="EMBL" id="VOOS01000002">
    <property type="protein sequence ID" value="TXB66067.1"/>
    <property type="molecule type" value="Genomic_DNA"/>
</dbReference>
<dbReference type="Proteomes" id="UP000321721">
    <property type="component" value="Unassembled WGS sequence"/>
</dbReference>
<dbReference type="OrthoDB" id="885071at2"/>
<proteinExistence type="predicted"/>
<reference evidence="2 3" key="1">
    <citation type="submission" date="2019-08" db="EMBL/GenBank/DDBJ databases">
        <title>Genome of Vicingus serpentipes NCIMB 15042.</title>
        <authorList>
            <person name="Bowman J.P."/>
        </authorList>
    </citation>
    <scope>NUCLEOTIDE SEQUENCE [LARGE SCALE GENOMIC DNA]</scope>
    <source>
        <strain evidence="2 3">NCIMB 15042</strain>
    </source>
</reference>
<name>A0A5C6RVD8_9FLAO</name>
<dbReference type="InterPro" id="IPR011250">
    <property type="entry name" value="OMP/PagP_B-barrel"/>
</dbReference>
<evidence type="ECO:0000313" key="3">
    <source>
        <dbReference type="Proteomes" id="UP000321721"/>
    </source>
</evidence>
<evidence type="ECO:0000256" key="1">
    <source>
        <dbReference type="SAM" id="SignalP"/>
    </source>
</evidence>
<keyword evidence="1" id="KW-0732">Signal</keyword>
<dbReference type="SUPFAM" id="SSF56925">
    <property type="entry name" value="OMPA-like"/>
    <property type="match status" value="1"/>
</dbReference>
<organism evidence="2 3">
    <name type="scientific">Vicingus serpentipes</name>
    <dbReference type="NCBI Taxonomy" id="1926625"/>
    <lineage>
        <taxon>Bacteria</taxon>
        <taxon>Pseudomonadati</taxon>
        <taxon>Bacteroidota</taxon>
        <taxon>Flavobacteriia</taxon>
        <taxon>Flavobacteriales</taxon>
        <taxon>Vicingaceae</taxon>
        <taxon>Vicingus</taxon>
    </lineage>
</organism>
<feature type="chain" id="PRO_5022805878" evidence="1">
    <location>
        <begin position="22"/>
        <end position="215"/>
    </location>
</feature>